<dbReference type="OrthoDB" id="8904098at2759"/>
<dbReference type="GeneID" id="83182043"/>
<keyword evidence="3" id="KW-1185">Reference proteome</keyword>
<comment type="caution">
    <text evidence="2">The sequence shown here is derived from an EMBL/GenBank/DDBJ whole genome shotgun (WGS) entry which is preliminary data.</text>
</comment>
<gene>
    <name evidence="2" type="ORF">N7498_007680</name>
</gene>
<feature type="region of interest" description="Disordered" evidence="1">
    <location>
        <begin position="1"/>
        <end position="44"/>
    </location>
</feature>
<dbReference type="Gene3D" id="1.20.1250.20">
    <property type="entry name" value="MFS general substrate transporter like domains"/>
    <property type="match status" value="1"/>
</dbReference>
<dbReference type="Proteomes" id="UP001150904">
    <property type="component" value="Unassembled WGS sequence"/>
</dbReference>
<evidence type="ECO:0000313" key="2">
    <source>
        <dbReference type="EMBL" id="KAJ5198563.1"/>
    </source>
</evidence>
<dbReference type="EMBL" id="JAPQKR010000014">
    <property type="protein sequence ID" value="KAJ5198563.1"/>
    <property type="molecule type" value="Genomic_DNA"/>
</dbReference>
<organism evidence="2 3">
    <name type="scientific">Penicillium cinerascens</name>
    <dbReference type="NCBI Taxonomy" id="70096"/>
    <lineage>
        <taxon>Eukaryota</taxon>
        <taxon>Fungi</taxon>
        <taxon>Dikarya</taxon>
        <taxon>Ascomycota</taxon>
        <taxon>Pezizomycotina</taxon>
        <taxon>Eurotiomycetes</taxon>
        <taxon>Eurotiomycetidae</taxon>
        <taxon>Eurotiales</taxon>
        <taxon>Aspergillaceae</taxon>
        <taxon>Penicillium</taxon>
    </lineage>
</organism>
<sequence>MSEVVGIGDRLPTDTRPTQQSPCTNEKAPETTGSNETSSQDEDLPHVADRIPVSVWLVILISTLERFAFFGIREPFHECMVNQRDDPLRPGALGLGQSKASNLSYMFSFLLYTALASAGNGDILATLQV</sequence>
<proteinExistence type="predicted"/>
<protein>
    <submittedName>
        <fullName evidence="2">Oligopeptide transporter</fullName>
    </submittedName>
</protein>
<feature type="compositionally biased region" description="Polar residues" evidence="1">
    <location>
        <begin position="15"/>
        <end position="24"/>
    </location>
</feature>
<evidence type="ECO:0000313" key="3">
    <source>
        <dbReference type="Proteomes" id="UP001150904"/>
    </source>
</evidence>
<reference evidence="2" key="1">
    <citation type="submission" date="2022-12" db="EMBL/GenBank/DDBJ databases">
        <authorList>
            <person name="Petersen C."/>
        </authorList>
    </citation>
    <scope>NUCLEOTIDE SEQUENCE</scope>
    <source>
        <strain evidence="2">IBT 15544</strain>
    </source>
</reference>
<reference evidence="2" key="2">
    <citation type="journal article" date="2023" name="IMA Fungus">
        <title>Comparative genomic study of the Penicillium genus elucidates a diverse pangenome and 15 lateral gene transfer events.</title>
        <authorList>
            <person name="Petersen C."/>
            <person name="Sorensen T."/>
            <person name="Nielsen M.R."/>
            <person name="Sondergaard T.E."/>
            <person name="Sorensen J.L."/>
            <person name="Fitzpatrick D.A."/>
            <person name="Frisvad J.C."/>
            <person name="Nielsen K.L."/>
        </authorList>
    </citation>
    <scope>NUCLEOTIDE SEQUENCE</scope>
    <source>
        <strain evidence="2">IBT 15544</strain>
    </source>
</reference>
<dbReference type="InterPro" id="IPR036259">
    <property type="entry name" value="MFS_trans_sf"/>
</dbReference>
<name>A0A9W9ME28_9EURO</name>
<evidence type="ECO:0000256" key="1">
    <source>
        <dbReference type="SAM" id="MobiDB-lite"/>
    </source>
</evidence>
<accession>A0A9W9ME28</accession>
<dbReference type="RefSeq" id="XP_058306991.1">
    <property type="nucleotide sequence ID" value="XM_058454742.1"/>
</dbReference>
<dbReference type="AlphaFoldDB" id="A0A9W9ME28"/>